<evidence type="ECO:0000313" key="15">
    <source>
        <dbReference type="EMBL" id="WRY33137.1"/>
    </source>
</evidence>
<evidence type="ECO:0000256" key="1">
    <source>
        <dbReference type="ARBA" id="ARBA00001970"/>
    </source>
</evidence>
<evidence type="ECO:0000256" key="11">
    <source>
        <dbReference type="ARBA" id="ARBA00023136"/>
    </source>
</evidence>
<dbReference type="EMBL" id="CP135443">
    <property type="protein sequence ID" value="WRY33137.1"/>
    <property type="molecule type" value="Genomic_DNA"/>
</dbReference>
<evidence type="ECO:0000256" key="12">
    <source>
        <dbReference type="ARBA" id="ARBA00037975"/>
    </source>
</evidence>
<dbReference type="Proteomes" id="UP001623290">
    <property type="component" value="Chromosome"/>
</dbReference>
<comment type="subcellular location">
    <subcellularLocation>
        <location evidence="2">Cell membrane</location>
        <topology evidence="2">Multi-pass membrane protein</topology>
    </subcellularLocation>
</comment>
<evidence type="ECO:0000256" key="8">
    <source>
        <dbReference type="ARBA" id="ARBA00022982"/>
    </source>
</evidence>
<sequence length="161" mass="17645">MSEKSGYSSLQILLHWSVAILVVFNYFYSEGMGKAAHQHLEGTTGPLPLNPQIHVWVGVAVLVLTLLRAVLRKTRGAPDVPGEGLFKMAGLWGHRLLYLLLFVVPLLGMAVWFLGLDAAGDIHALLANALLILAGIHAAMGIFHQYVLKDGLLVRMMKPER</sequence>
<evidence type="ECO:0000256" key="6">
    <source>
        <dbReference type="ARBA" id="ARBA00022692"/>
    </source>
</evidence>
<accession>A0ABZ1DWI3</accession>
<evidence type="ECO:0000256" key="10">
    <source>
        <dbReference type="ARBA" id="ARBA00023004"/>
    </source>
</evidence>
<protein>
    <submittedName>
        <fullName evidence="15">Cytochrome b/b6 domain-containing protein</fullName>
    </submittedName>
</protein>
<keyword evidence="4" id="KW-1003">Cell membrane</keyword>
<evidence type="ECO:0000256" key="4">
    <source>
        <dbReference type="ARBA" id="ARBA00022475"/>
    </source>
</evidence>
<feature type="transmembrane region" description="Helical" evidence="13">
    <location>
        <begin position="122"/>
        <end position="148"/>
    </location>
</feature>
<keyword evidence="5" id="KW-0349">Heme</keyword>
<evidence type="ECO:0000256" key="9">
    <source>
        <dbReference type="ARBA" id="ARBA00022989"/>
    </source>
</evidence>
<keyword evidence="10" id="KW-0408">Iron</keyword>
<keyword evidence="6 13" id="KW-0812">Transmembrane</keyword>
<dbReference type="PANTHER" id="PTHR30529">
    <property type="entry name" value="CYTOCHROME B561"/>
    <property type="match status" value="1"/>
</dbReference>
<evidence type="ECO:0000256" key="13">
    <source>
        <dbReference type="SAM" id="Phobius"/>
    </source>
</evidence>
<feature type="transmembrane region" description="Helical" evidence="13">
    <location>
        <begin position="96"/>
        <end position="116"/>
    </location>
</feature>
<evidence type="ECO:0000256" key="7">
    <source>
        <dbReference type="ARBA" id="ARBA00022723"/>
    </source>
</evidence>
<evidence type="ECO:0000259" key="14">
    <source>
        <dbReference type="Pfam" id="PF01292"/>
    </source>
</evidence>
<dbReference type="InterPro" id="IPR052168">
    <property type="entry name" value="Cytochrome_b561_oxidase"/>
</dbReference>
<dbReference type="SUPFAM" id="SSF81342">
    <property type="entry name" value="Transmembrane di-heme cytochromes"/>
    <property type="match status" value="1"/>
</dbReference>
<evidence type="ECO:0000313" key="16">
    <source>
        <dbReference type="Proteomes" id="UP001623290"/>
    </source>
</evidence>
<keyword evidence="16" id="KW-1185">Reference proteome</keyword>
<dbReference type="InterPro" id="IPR016174">
    <property type="entry name" value="Di-haem_cyt_TM"/>
</dbReference>
<dbReference type="PANTHER" id="PTHR30529:SF6">
    <property type="entry name" value="BLL0291 PROTEIN"/>
    <property type="match status" value="1"/>
</dbReference>
<organism evidence="15 16">
    <name type="scientific">Thioclava litoralis</name>
    <dbReference type="NCBI Taxonomy" id="3076557"/>
    <lineage>
        <taxon>Bacteria</taxon>
        <taxon>Pseudomonadati</taxon>
        <taxon>Pseudomonadota</taxon>
        <taxon>Alphaproteobacteria</taxon>
        <taxon>Rhodobacterales</taxon>
        <taxon>Paracoccaceae</taxon>
        <taxon>Thioclava</taxon>
    </lineage>
</organism>
<evidence type="ECO:0000256" key="3">
    <source>
        <dbReference type="ARBA" id="ARBA00022448"/>
    </source>
</evidence>
<keyword evidence="7" id="KW-0479">Metal-binding</keyword>
<gene>
    <name evidence="15" type="ORF">RPE78_10585</name>
</gene>
<keyword evidence="3" id="KW-0813">Transport</keyword>
<keyword evidence="9 13" id="KW-1133">Transmembrane helix</keyword>
<evidence type="ECO:0000256" key="5">
    <source>
        <dbReference type="ARBA" id="ARBA00022617"/>
    </source>
</evidence>
<dbReference type="InterPro" id="IPR011577">
    <property type="entry name" value="Cyt_b561_bac/Ni-Hgenase"/>
</dbReference>
<proteinExistence type="inferred from homology"/>
<feature type="domain" description="Cytochrome b561 bacterial/Ni-hydrogenase" evidence="14">
    <location>
        <begin position="7"/>
        <end position="157"/>
    </location>
</feature>
<feature type="transmembrane region" description="Helical" evidence="13">
    <location>
        <begin position="53"/>
        <end position="71"/>
    </location>
</feature>
<dbReference type="Pfam" id="PF01292">
    <property type="entry name" value="Ni_hydr_CYTB"/>
    <property type="match status" value="1"/>
</dbReference>
<feature type="transmembrane region" description="Helical" evidence="13">
    <location>
        <begin position="12"/>
        <end position="28"/>
    </location>
</feature>
<keyword evidence="11 13" id="KW-0472">Membrane</keyword>
<keyword evidence="8" id="KW-0249">Electron transport</keyword>
<comment type="similarity">
    <text evidence="12">Belongs to the cytochrome b561 family.</text>
</comment>
<dbReference type="RefSeq" id="WP_339106945.1">
    <property type="nucleotide sequence ID" value="NZ_CP135443.1"/>
</dbReference>
<name>A0ABZ1DWI3_9RHOB</name>
<reference evidence="15 16" key="1">
    <citation type="submission" date="2023-09" db="EMBL/GenBank/DDBJ databases">
        <title>Thioclava shenzhenensis sp. nov., a multidrug resistant bacteria-antagonizing species isolated from coastal seawater.</title>
        <authorList>
            <person name="Long M."/>
        </authorList>
    </citation>
    <scope>NUCLEOTIDE SEQUENCE [LARGE SCALE GENOMIC DNA]</scope>
    <source>
        <strain evidence="15 16">FTW29</strain>
    </source>
</reference>
<evidence type="ECO:0000256" key="2">
    <source>
        <dbReference type="ARBA" id="ARBA00004651"/>
    </source>
</evidence>
<comment type="cofactor">
    <cofactor evidence="1">
        <name>heme b</name>
        <dbReference type="ChEBI" id="CHEBI:60344"/>
    </cofactor>
</comment>